<accession>A0A197K8Q5</accession>
<sequence>MDPPPRSTTQLTGLERPSPLDTPGLLDRILSFLDPYTLASSALLVCRQWSDAGRRYHKPSEYSWPDFFEEIEEFEQAMLLNALEEVAGNPTLTDRRYSPTMRQEYHRLRNLLPSTAFDWSILPEHHLSARPWARLREFEVYGDIRSAWMILVLPLMPSLTRLKIRTIDGFLTIISKSSALCGIAKFGVPSHLKNRREVAASRTMGSHVLKGVTSKQVALETFLEHAPSLKELRIFDAAIQGGCVLFDTVGLASLLRRLSLPLESFHISTADRTRDSDLLPELYHNSQRRTLWSNEFTIYDLRKNQVHNNLTTLELVPKYGFVEYDNPQSALHNYLCSSPHLLHLKAPETCYPIAHMDLHGRLTKLLARPEVRRQGKAYPKKVSFPPGIWKCRNLKTLHIGIFSPDRRNEVSSPFRKLPESHSGNGPYRPNTAQGRQAIRPPLDLRLQGGFCLLDRLKHLERIEIGRFTERAVLSPQNFEWMHESVRTEDKKAERQALLKKTWKSLRLMSHIRKSVVATADVYANTGPGAQFDWTAVDPVLKEELRYLGWPVEVQTFFDELDKPAVKNGGGGSGSARGNGGVECFPGPSLLLHLRSQWI</sequence>
<evidence type="ECO:0008006" key="4">
    <source>
        <dbReference type="Google" id="ProtNLM"/>
    </source>
</evidence>
<dbReference type="OrthoDB" id="2415743at2759"/>
<name>A0A197K8Q5_9FUNG</name>
<proteinExistence type="predicted"/>
<gene>
    <name evidence="2" type="ORF">K457DRAFT_15867</name>
</gene>
<dbReference type="EMBL" id="KV442023">
    <property type="protein sequence ID" value="OAQ32794.1"/>
    <property type="molecule type" value="Genomic_DNA"/>
</dbReference>
<evidence type="ECO:0000313" key="2">
    <source>
        <dbReference type="EMBL" id="OAQ32794.1"/>
    </source>
</evidence>
<feature type="region of interest" description="Disordered" evidence="1">
    <location>
        <begin position="1"/>
        <end position="20"/>
    </location>
</feature>
<reference evidence="2 3" key="1">
    <citation type="submission" date="2016-05" db="EMBL/GenBank/DDBJ databases">
        <title>Genome sequencing reveals origins of a unique bacterial endosymbiosis in the earliest lineages of terrestrial Fungi.</title>
        <authorList>
            <consortium name="DOE Joint Genome Institute"/>
            <person name="Uehling J."/>
            <person name="Gryganskyi A."/>
            <person name="Hameed K."/>
            <person name="Tschaplinski T."/>
            <person name="Misztal P."/>
            <person name="Wu S."/>
            <person name="Desiro A."/>
            <person name="Vande Pol N."/>
            <person name="Du Z.-Y."/>
            <person name="Zienkiewicz A."/>
            <person name="Zienkiewicz K."/>
            <person name="Morin E."/>
            <person name="Tisserant E."/>
            <person name="Splivallo R."/>
            <person name="Hainaut M."/>
            <person name="Henrissat B."/>
            <person name="Ohm R."/>
            <person name="Kuo A."/>
            <person name="Yan J."/>
            <person name="Lipzen A."/>
            <person name="Nolan M."/>
            <person name="Labutti K."/>
            <person name="Barry K."/>
            <person name="Goldstein A."/>
            <person name="Labbe J."/>
            <person name="Schadt C."/>
            <person name="Tuskan G."/>
            <person name="Grigoriev I."/>
            <person name="Martin F."/>
            <person name="Vilgalys R."/>
            <person name="Bonito G."/>
        </authorList>
    </citation>
    <scope>NUCLEOTIDE SEQUENCE [LARGE SCALE GENOMIC DNA]</scope>
    <source>
        <strain evidence="2 3">AG-77</strain>
    </source>
</reference>
<evidence type="ECO:0000256" key="1">
    <source>
        <dbReference type="SAM" id="MobiDB-lite"/>
    </source>
</evidence>
<feature type="region of interest" description="Disordered" evidence="1">
    <location>
        <begin position="407"/>
        <end position="435"/>
    </location>
</feature>
<evidence type="ECO:0000313" key="3">
    <source>
        <dbReference type="Proteomes" id="UP000078512"/>
    </source>
</evidence>
<organism evidence="2 3">
    <name type="scientific">Linnemannia elongata AG-77</name>
    <dbReference type="NCBI Taxonomy" id="1314771"/>
    <lineage>
        <taxon>Eukaryota</taxon>
        <taxon>Fungi</taxon>
        <taxon>Fungi incertae sedis</taxon>
        <taxon>Mucoromycota</taxon>
        <taxon>Mortierellomycotina</taxon>
        <taxon>Mortierellomycetes</taxon>
        <taxon>Mortierellales</taxon>
        <taxon>Mortierellaceae</taxon>
        <taxon>Linnemannia</taxon>
    </lineage>
</organism>
<protein>
    <recommendedName>
        <fullName evidence="4">F-box domain-containing protein</fullName>
    </recommendedName>
</protein>
<keyword evidence="3" id="KW-1185">Reference proteome</keyword>
<dbReference type="AlphaFoldDB" id="A0A197K8Q5"/>
<dbReference type="SUPFAM" id="SSF81383">
    <property type="entry name" value="F-box domain"/>
    <property type="match status" value="1"/>
</dbReference>
<dbReference type="InterPro" id="IPR036047">
    <property type="entry name" value="F-box-like_dom_sf"/>
</dbReference>
<dbReference type="Proteomes" id="UP000078512">
    <property type="component" value="Unassembled WGS sequence"/>
</dbReference>